<dbReference type="InterPro" id="IPR029006">
    <property type="entry name" value="ADF-H/Gelsolin-like_dom_sf"/>
</dbReference>
<dbReference type="EMBL" id="KZ679017">
    <property type="protein sequence ID" value="PSS09175.1"/>
    <property type="molecule type" value="Genomic_DNA"/>
</dbReference>
<dbReference type="GO" id="GO:0030042">
    <property type="term" value="P:actin filament depolymerization"/>
    <property type="evidence" value="ECO:0007669"/>
    <property type="project" value="InterPro"/>
</dbReference>
<keyword evidence="4" id="KW-0009">Actin-binding</keyword>
<evidence type="ECO:0000313" key="8">
    <source>
        <dbReference type="Proteomes" id="UP000241818"/>
    </source>
</evidence>
<dbReference type="STRING" id="857342.A0A2T3AS25"/>
<evidence type="ECO:0000256" key="5">
    <source>
        <dbReference type="ARBA" id="ARBA00032427"/>
    </source>
</evidence>
<protein>
    <recommendedName>
        <fullName evidence="3">Cofilin</fullName>
    </recommendedName>
    <alternativeName>
        <fullName evidence="5">Actin-depolymerizing factor 1</fullName>
    </alternativeName>
</protein>
<dbReference type="Pfam" id="PF00241">
    <property type="entry name" value="Cofilin_ADF"/>
    <property type="match status" value="1"/>
</dbReference>
<dbReference type="InParanoid" id="A0A2T3AS25"/>
<dbReference type="SMART" id="SM00102">
    <property type="entry name" value="ADF"/>
    <property type="match status" value="1"/>
</dbReference>
<dbReference type="Gene3D" id="3.40.20.10">
    <property type="entry name" value="Severin"/>
    <property type="match status" value="1"/>
</dbReference>
<dbReference type="GO" id="GO:0016363">
    <property type="term" value="C:nuclear matrix"/>
    <property type="evidence" value="ECO:0007669"/>
    <property type="project" value="UniProtKB-SubCell"/>
</dbReference>
<comment type="similarity">
    <text evidence="2">Belongs to the actin-binding proteins ADF family.</text>
</comment>
<feature type="domain" description="ADF-H" evidence="6">
    <location>
        <begin position="5"/>
        <end position="148"/>
    </location>
</feature>
<name>A0A2T3AS25_AMORE</name>
<dbReference type="GO" id="GO:0015629">
    <property type="term" value="C:actin cytoskeleton"/>
    <property type="evidence" value="ECO:0007669"/>
    <property type="project" value="InterPro"/>
</dbReference>
<evidence type="ECO:0000313" key="7">
    <source>
        <dbReference type="EMBL" id="PSS09175.1"/>
    </source>
</evidence>
<evidence type="ECO:0000256" key="2">
    <source>
        <dbReference type="ARBA" id="ARBA00006844"/>
    </source>
</evidence>
<keyword evidence="8" id="KW-1185">Reference proteome</keyword>
<evidence type="ECO:0000256" key="4">
    <source>
        <dbReference type="ARBA" id="ARBA00023203"/>
    </source>
</evidence>
<sequence>MSQSGVSISPDCVSKFNELKLNKKIKYILYKLTDDYKEIVVEEASEDGDWEHFREKLINSKSKNKMGKEGKGPRYAVYDFSYELASGEGTRSKITFIAWSPDDAGIQPKMVYASSKDALKRALNGIATEFQANDEDDIEYQSVLNKVSKGLA</sequence>
<dbReference type="GeneID" id="36571937"/>
<accession>A0A2T3AS25</accession>
<proteinExistence type="inferred from homology"/>
<dbReference type="InterPro" id="IPR017904">
    <property type="entry name" value="ADF/Cofilin"/>
</dbReference>
<dbReference type="PROSITE" id="PS51263">
    <property type="entry name" value="ADF_H"/>
    <property type="match status" value="1"/>
</dbReference>
<dbReference type="GO" id="GO:0003779">
    <property type="term" value="F:actin binding"/>
    <property type="evidence" value="ECO:0007669"/>
    <property type="project" value="UniProtKB-KW"/>
</dbReference>
<organism evidence="7 8">
    <name type="scientific">Amorphotheca resinae ATCC 22711</name>
    <dbReference type="NCBI Taxonomy" id="857342"/>
    <lineage>
        <taxon>Eukaryota</taxon>
        <taxon>Fungi</taxon>
        <taxon>Dikarya</taxon>
        <taxon>Ascomycota</taxon>
        <taxon>Pezizomycotina</taxon>
        <taxon>Leotiomycetes</taxon>
        <taxon>Helotiales</taxon>
        <taxon>Amorphothecaceae</taxon>
        <taxon>Amorphotheca</taxon>
    </lineage>
</organism>
<dbReference type="AlphaFoldDB" id="A0A2T3AS25"/>
<dbReference type="FunCoup" id="A0A2T3AS25">
    <property type="interactions" value="780"/>
</dbReference>
<gene>
    <name evidence="7" type="ORF">M430DRAFT_183722</name>
</gene>
<dbReference type="OrthoDB" id="10249245at2759"/>
<dbReference type="InterPro" id="IPR002108">
    <property type="entry name" value="ADF-H"/>
</dbReference>
<reference evidence="7 8" key="1">
    <citation type="journal article" date="2018" name="New Phytol.">
        <title>Comparative genomics and transcriptomics depict ericoid mycorrhizal fungi as versatile saprotrophs and plant mutualists.</title>
        <authorList>
            <person name="Martino E."/>
            <person name="Morin E."/>
            <person name="Grelet G.A."/>
            <person name="Kuo A."/>
            <person name="Kohler A."/>
            <person name="Daghino S."/>
            <person name="Barry K.W."/>
            <person name="Cichocki N."/>
            <person name="Clum A."/>
            <person name="Dockter R.B."/>
            <person name="Hainaut M."/>
            <person name="Kuo R.C."/>
            <person name="LaButti K."/>
            <person name="Lindahl B.D."/>
            <person name="Lindquist E.A."/>
            <person name="Lipzen A."/>
            <person name="Khouja H.R."/>
            <person name="Magnuson J."/>
            <person name="Murat C."/>
            <person name="Ohm R.A."/>
            <person name="Singer S.W."/>
            <person name="Spatafora J.W."/>
            <person name="Wang M."/>
            <person name="Veneault-Fourrey C."/>
            <person name="Henrissat B."/>
            <person name="Grigoriev I.V."/>
            <person name="Martin F.M."/>
            <person name="Perotto S."/>
        </authorList>
    </citation>
    <scope>NUCLEOTIDE SEQUENCE [LARGE SCALE GENOMIC DNA]</scope>
    <source>
        <strain evidence="7 8">ATCC 22711</strain>
    </source>
</reference>
<dbReference type="Proteomes" id="UP000241818">
    <property type="component" value="Unassembled WGS sequence"/>
</dbReference>
<evidence type="ECO:0000256" key="1">
    <source>
        <dbReference type="ARBA" id="ARBA00004109"/>
    </source>
</evidence>
<evidence type="ECO:0000259" key="6">
    <source>
        <dbReference type="PROSITE" id="PS51263"/>
    </source>
</evidence>
<comment type="subcellular location">
    <subcellularLocation>
        <location evidence="1">Nucleus matrix</location>
    </subcellularLocation>
</comment>
<evidence type="ECO:0000256" key="3">
    <source>
        <dbReference type="ARBA" id="ARBA00015630"/>
    </source>
</evidence>
<dbReference type="CDD" id="cd11286">
    <property type="entry name" value="ADF_cofilin_like"/>
    <property type="match status" value="1"/>
</dbReference>
<dbReference type="RefSeq" id="XP_024717473.1">
    <property type="nucleotide sequence ID" value="XM_024863856.1"/>
</dbReference>
<dbReference type="SUPFAM" id="SSF55753">
    <property type="entry name" value="Actin depolymerizing proteins"/>
    <property type="match status" value="1"/>
</dbReference>
<dbReference type="PANTHER" id="PTHR11913">
    <property type="entry name" value="COFILIN-RELATED"/>
    <property type="match status" value="1"/>
</dbReference>